<dbReference type="EMBL" id="JANPWB010000010">
    <property type="protein sequence ID" value="KAJ1133590.1"/>
    <property type="molecule type" value="Genomic_DNA"/>
</dbReference>
<feature type="non-terminal residue" evidence="1">
    <location>
        <position position="79"/>
    </location>
</feature>
<keyword evidence="2" id="KW-1185">Reference proteome</keyword>
<name>A0AAV7Q037_PLEWA</name>
<dbReference type="Proteomes" id="UP001066276">
    <property type="component" value="Chromosome 6"/>
</dbReference>
<gene>
    <name evidence="1" type="ORF">NDU88_000073</name>
</gene>
<reference evidence="1" key="1">
    <citation type="journal article" date="2022" name="bioRxiv">
        <title>Sequencing and chromosome-scale assembly of the giantPleurodeles waltlgenome.</title>
        <authorList>
            <person name="Brown T."/>
            <person name="Elewa A."/>
            <person name="Iarovenko S."/>
            <person name="Subramanian E."/>
            <person name="Araus A.J."/>
            <person name="Petzold A."/>
            <person name="Susuki M."/>
            <person name="Suzuki K.-i.T."/>
            <person name="Hayashi T."/>
            <person name="Toyoda A."/>
            <person name="Oliveira C."/>
            <person name="Osipova E."/>
            <person name="Leigh N.D."/>
            <person name="Simon A."/>
            <person name="Yun M.H."/>
        </authorList>
    </citation>
    <scope>NUCLEOTIDE SEQUENCE</scope>
    <source>
        <strain evidence="1">20211129_DDA</strain>
        <tissue evidence="1">Liver</tissue>
    </source>
</reference>
<evidence type="ECO:0000313" key="1">
    <source>
        <dbReference type="EMBL" id="KAJ1133590.1"/>
    </source>
</evidence>
<accession>A0AAV7Q037</accession>
<protein>
    <submittedName>
        <fullName evidence="1">Uncharacterized protein</fullName>
    </submittedName>
</protein>
<organism evidence="1 2">
    <name type="scientific">Pleurodeles waltl</name>
    <name type="common">Iberian ribbed newt</name>
    <dbReference type="NCBI Taxonomy" id="8319"/>
    <lineage>
        <taxon>Eukaryota</taxon>
        <taxon>Metazoa</taxon>
        <taxon>Chordata</taxon>
        <taxon>Craniata</taxon>
        <taxon>Vertebrata</taxon>
        <taxon>Euteleostomi</taxon>
        <taxon>Amphibia</taxon>
        <taxon>Batrachia</taxon>
        <taxon>Caudata</taxon>
        <taxon>Salamandroidea</taxon>
        <taxon>Salamandridae</taxon>
        <taxon>Pleurodelinae</taxon>
        <taxon>Pleurodeles</taxon>
    </lineage>
</organism>
<dbReference type="AlphaFoldDB" id="A0AAV7Q037"/>
<evidence type="ECO:0000313" key="2">
    <source>
        <dbReference type="Proteomes" id="UP001066276"/>
    </source>
</evidence>
<proteinExistence type="predicted"/>
<sequence length="79" mass="8396">VVCTPQCAHSMHHVCPSMSSVPPPAVVCTPYCAPSRRDVHTPGVVSTPQCSVCPHQAWGAHSMRDVHPSVYSVPPPDVV</sequence>
<feature type="non-terminal residue" evidence="1">
    <location>
        <position position="1"/>
    </location>
</feature>
<comment type="caution">
    <text evidence="1">The sequence shown here is derived from an EMBL/GenBank/DDBJ whole genome shotgun (WGS) entry which is preliminary data.</text>
</comment>